<organism evidence="1 2">
    <name type="scientific">Dendrobium nobile</name>
    <name type="common">Orchid</name>
    <dbReference type="NCBI Taxonomy" id="94219"/>
    <lineage>
        <taxon>Eukaryota</taxon>
        <taxon>Viridiplantae</taxon>
        <taxon>Streptophyta</taxon>
        <taxon>Embryophyta</taxon>
        <taxon>Tracheophyta</taxon>
        <taxon>Spermatophyta</taxon>
        <taxon>Magnoliopsida</taxon>
        <taxon>Liliopsida</taxon>
        <taxon>Asparagales</taxon>
        <taxon>Orchidaceae</taxon>
        <taxon>Epidendroideae</taxon>
        <taxon>Malaxideae</taxon>
        <taxon>Dendrobiinae</taxon>
        <taxon>Dendrobium</taxon>
    </lineage>
</organism>
<evidence type="ECO:0000313" key="2">
    <source>
        <dbReference type="Proteomes" id="UP000829196"/>
    </source>
</evidence>
<dbReference type="AlphaFoldDB" id="A0A8T3BQC4"/>
<dbReference type="EMBL" id="JAGYWB010000006">
    <property type="protein sequence ID" value="KAI0519392.1"/>
    <property type="molecule type" value="Genomic_DNA"/>
</dbReference>
<sequence>MEFCGRERATRGIPLCFFFLCHEIRKIQSDAREKLFWIDAGGVHPIFEASASKSIDCVYHGDIVSLIPITVLHIAGQK</sequence>
<evidence type="ECO:0000313" key="1">
    <source>
        <dbReference type="EMBL" id="KAI0519392.1"/>
    </source>
</evidence>
<dbReference type="Proteomes" id="UP000829196">
    <property type="component" value="Unassembled WGS sequence"/>
</dbReference>
<keyword evidence="2" id="KW-1185">Reference proteome</keyword>
<comment type="caution">
    <text evidence="1">The sequence shown here is derived from an EMBL/GenBank/DDBJ whole genome shotgun (WGS) entry which is preliminary data.</text>
</comment>
<accession>A0A8T3BQC4</accession>
<name>A0A8T3BQC4_DENNO</name>
<gene>
    <name evidence="1" type="ORF">KFK09_006838</name>
</gene>
<reference evidence="1" key="1">
    <citation type="journal article" date="2022" name="Front. Genet.">
        <title>Chromosome-Scale Assembly of the Dendrobium nobile Genome Provides Insights Into the Molecular Mechanism of the Biosynthesis of the Medicinal Active Ingredient of Dendrobium.</title>
        <authorList>
            <person name="Xu Q."/>
            <person name="Niu S.-C."/>
            <person name="Li K.-L."/>
            <person name="Zheng P.-J."/>
            <person name="Zhang X.-J."/>
            <person name="Jia Y."/>
            <person name="Liu Y."/>
            <person name="Niu Y.-X."/>
            <person name="Yu L.-H."/>
            <person name="Chen D.-F."/>
            <person name="Zhang G.-Q."/>
        </authorList>
    </citation>
    <scope>NUCLEOTIDE SEQUENCE</scope>
    <source>
        <tissue evidence="1">Leaf</tissue>
    </source>
</reference>
<protein>
    <submittedName>
        <fullName evidence="1">Uncharacterized protein</fullName>
    </submittedName>
</protein>
<proteinExistence type="predicted"/>